<dbReference type="PRINTS" id="PR00455">
    <property type="entry name" value="HTHTETR"/>
</dbReference>
<dbReference type="Gene3D" id="1.10.357.10">
    <property type="entry name" value="Tetracycline Repressor, domain 2"/>
    <property type="match status" value="1"/>
</dbReference>
<evidence type="ECO:0000313" key="7">
    <source>
        <dbReference type="Proteomes" id="UP000540412"/>
    </source>
</evidence>
<dbReference type="SUPFAM" id="SSF46689">
    <property type="entry name" value="Homeodomain-like"/>
    <property type="match status" value="1"/>
</dbReference>
<evidence type="ECO:0000313" key="6">
    <source>
        <dbReference type="EMBL" id="MBB5917739.1"/>
    </source>
</evidence>
<evidence type="ECO:0000259" key="5">
    <source>
        <dbReference type="PROSITE" id="PS50977"/>
    </source>
</evidence>
<dbReference type="GO" id="GO:0000976">
    <property type="term" value="F:transcription cis-regulatory region binding"/>
    <property type="evidence" value="ECO:0007669"/>
    <property type="project" value="TreeGrafter"/>
</dbReference>
<accession>A0A7W9PKB6</accession>
<evidence type="ECO:0000256" key="4">
    <source>
        <dbReference type="PROSITE-ProRule" id="PRU00335"/>
    </source>
</evidence>
<proteinExistence type="predicted"/>
<feature type="DNA-binding region" description="H-T-H motif" evidence="4">
    <location>
        <begin position="46"/>
        <end position="65"/>
    </location>
</feature>
<keyword evidence="2 4" id="KW-0238">DNA-binding</keyword>
<dbReference type="Pfam" id="PF00440">
    <property type="entry name" value="TetR_N"/>
    <property type="match status" value="1"/>
</dbReference>
<evidence type="ECO:0000256" key="2">
    <source>
        <dbReference type="ARBA" id="ARBA00023125"/>
    </source>
</evidence>
<gene>
    <name evidence="6" type="ORF">BJY24_006651</name>
</gene>
<keyword evidence="3" id="KW-0804">Transcription</keyword>
<keyword evidence="7" id="KW-1185">Reference proteome</keyword>
<dbReference type="InterPro" id="IPR001647">
    <property type="entry name" value="HTH_TetR"/>
</dbReference>
<dbReference type="InterPro" id="IPR009057">
    <property type="entry name" value="Homeodomain-like_sf"/>
</dbReference>
<dbReference type="InterPro" id="IPR050109">
    <property type="entry name" value="HTH-type_TetR-like_transc_reg"/>
</dbReference>
<dbReference type="Proteomes" id="UP000540412">
    <property type="component" value="Unassembled WGS sequence"/>
</dbReference>
<dbReference type="RefSeq" id="WP_246461688.1">
    <property type="nucleotide sequence ID" value="NZ_JACHIT010000002.1"/>
</dbReference>
<reference evidence="6 7" key="1">
    <citation type="submission" date="2020-08" db="EMBL/GenBank/DDBJ databases">
        <title>Sequencing the genomes of 1000 actinobacteria strains.</title>
        <authorList>
            <person name="Klenk H.-P."/>
        </authorList>
    </citation>
    <scope>NUCLEOTIDE SEQUENCE [LARGE SCALE GENOMIC DNA]</scope>
    <source>
        <strain evidence="6 7">DSM 43582</strain>
    </source>
</reference>
<dbReference type="PROSITE" id="PS50977">
    <property type="entry name" value="HTH_TETR_2"/>
    <property type="match status" value="1"/>
</dbReference>
<name>A0A7W9PKB6_9NOCA</name>
<evidence type="ECO:0000256" key="3">
    <source>
        <dbReference type="ARBA" id="ARBA00023163"/>
    </source>
</evidence>
<sequence>MSTADLDDPRRTTVTPRTRMTAGERSEQVLDAAVTAFAESGYAATKTDEIARLAGVSQPYVIRLFGSKQQLFIAAANRVCDRVEEVFREAASQVPPDATPEQALDVLGDGYGTFLADRALLLVLLHGFAASSEPAIGTEVRDRFGRIYRLVRELTGASADETRNFLAGGMLLTVMAAMQVAGPGAVPTPWADEIMECFQGN</sequence>
<keyword evidence="1" id="KW-0805">Transcription regulation</keyword>
<dbReference type="GO" id="GO:0003700">
    <property type="term" value="F:DNA-binding transcription factor activity"/>
    <property type="evidence" value="ECO:0007669"/>
    <property type="project" value="TreeGrafter"/>
</dbReference>
<dbReference type="PANTHER" id="PTHR30055">
    <property type="entry name" value="HTH-TYPE TRANSCRIPTIONAL REGULATOR RUTR"/>
    <property type="match status" value="1"/>
</dbReference>
<dbReference type="EMBL" id="JACHIT010000002">
    <property type="protein sequence ID" value="MBB5917739.1"/>
    <property type="molecule type" value="Genomic_DNA"/>
</dbReference>
<organism evidence="6 7">
    <name type="scientific">Nocardia transvalensis</name>
    <dbReference type="NCBI Taxonomy" id="37333"/>
    <lineage>
        <taxon>Bacteria</taxon>
        <taxon>Bacillati</taxon>
        <taxon>Actinomycetota</taxon>
        <taxon>Actinomycetes</taxon>
        <taxon>Mycobacteriales</taxon>
        <taxon>Nocardiaceae</taxon>
        <taxon>Nocardia</taxon>
    </lineage>
</organism>
<protein>
    <submittedName>
        <fullName evidence="6">AcrR family transcriptional regulator</fullName>
    </submittedName>
</protein>
<feature type="domain" description="HTH tetR-type" evidence="5">
    <location>
        <begin position="23"/>
        <end position="83"/>
    </location>
</feature>
<comment type="caution">
    <text evidence="6">The sequence shown here is derived from an EMBL/GenBank/DDBJ whole genome shotgun (WGS) entry which is preliminary data.</text>
</comment>
<evidence type="ECO:0000256" key="1">
    <source>
        <dbReference type="ARBA" id="ARBA00023015"/>
    </source>
</evidence>
<dbReference type="AlphaFoldDB" id="A0A7W9PKB6"/>
<dbReference type="PANTHER" id="PTHR30055:SF234">
    <property type="entry name" value="HTH-TYPE TRANSCRIPTIONAL REGULATOR BETI"/>
    <property type="match status" value="1"/>
</dbReference>